<dbReference type="GO" id="GO:0008270">
    <property type="term" value="F:zinc ion binding"/>
    <property type="evidence" value="ECO:0007669"/>
    <property type="project" value="InterPro"/>
</dbReference>
<comment type="cofactor">
    <cofactor evidence="3">
        <name>Zn(2+)</name>
        <dbReference type="ChEBI" id="CHEBI:29105"/>
    </cofactor>
    <text evidence="3">Binds 2 Zn(2+) ions per subunit. One is catalytic and the other provides a structural contribution.</text>
</comment>
<feature type="active site" description="Proton donor" evidence="1">
    <location>
        <position position="82"/>
    </location>
</feature>
<sequence>MTESKPLQWLQQARDGGYAVGAFNVHNDETTQALLLAAEQAQSPVFLQIGRAVVPHMGLRKAWEMTVRNARESDADYVVHLDHGPYDEVLEAIRLGFDSIMYDGAHLPFEENIATTRKVVQLAHEYGIPVEAELGRIPDADEHIEWGSYYTDVDEAERFVAETGVDMLAISAGVMHGTTAGEPQPLAIDLIARIRDVVPVPLVLHGASGVPDAQMHAAIGVGVHKLNADTDLRLAFRGGLEEAFGEGDRQLEYALLRGRDRMAAATVAKMRAYGCAGATAGRAVGVPAVDGAAVSA</sequence>
<dbReference type="InterPro" id="IPR050246">
    <property type="entry name" value="Class_II_FBP_aldolase"/>
</dbReference>
<gene>
    <name evidence="4" type="ORF">GCM10011594_26740</name>
</gene>
<feature type="binding site" evidence="3">
    <location>
        <position position="205"/>
    </location>
    <ligand>
        <name>Zn(2+)</name>
        <dbReference type="ChEBI" id="CHEBI:29105"/>
        <label>1</label>
        <note>catalytic</note>
    </ligand>
</feature>
<feature type="binding site" evidence="3">
    <location>
        <position position="176"/>
    </location>
    <ligand>
        <name>Zn(2+)</name>
        <dbReference type="ChEBI" id="CHEBI:29105"/>
        <label>1</label>
        <note>catalytic</note>
    </ligand>
</feature>
<dbReference type="PIRSF" id="PIRSF001359">
    <property type="entry name" value="F_bP_aldolase_II"/>
    <property type="match status" value="1"/>
</dbReference>
<dbReference type="AlphaFoldDB" id="A0A917T109"/>
<accession>A0A917T109</accession>
<dbReference type="GO" id="GO:0016832">
    <property type="term" value="F:aldehyde-lyase activity"/>
    <property type="evidence" value="ECO:0007669"/>
    <property type="project" value="InterPro"/>
</dbReference>
<dbReference type="Proteomes" id="UP000655208">
    <property type="component" value="Unassembled WGS sequence"/>
</dbReference>
<evidence type="ECO:0000256" key="3">
    <source>
        <dbReference type="PIRSR" id="PIRSR001359-3"/>
    </source>
</evidence>
<comment type="caution">
    <text evidence="4">The sequence shown here is derived from an EMBL/GenBank/DDBJ whole genome shotgun (WGS) entry which is preliminary data.</text>
</comment>
<keyword evidence="3" id="KW-0862">Zinc</keyword>
<feature type="binding site" evidence="2">
    <location>
        <begin position="206"/>
        <end position="208"/>
    </location>
    <ligand>
        <name>dihydroxyacetone phosphate</name>
        <dbReference type="ChEBI" id="CHEBI:57642"/>
    </ligand>
</feature>
<feature type="binding site" evidence="2">
    <location>
        <position position="177"/>
    </location>
    <ligand>
        <name>dihydroxyacetone phosphate</name>
        <dbReference type="ChEBI" id="CHEBI:57642"/>
    </ligand>
</feature>
<feature type="binding site" evidence="3">
    <location>
        <position position="83"/>
    </location>
    <ligand>
        <name>Zn(2+)</name>
        <dbReference type="ChEBI" id="CHEBI:29105"/>
        <label>1</label>
        <note>catalytic</note>
    </ligand>
</feature>
<dbReference type="Gene3D" id="3.20.20.70">
    <property type="entry name" value="Aldolase class I"/>
    <property type="match status" value="1"/>
</dbReference>
<dbReference type="SUPFAM" id="SSF51569">
    <property type="entry name" value="Aldolase"/>
    <property type="match status" value="1"/>
</dbReference>
<protein>
    <submittedName>
        <fullName evidence="4">Fructose-bisphosphate aldolase</fullName>
    </submittedName>
</protein>
<keyword evidence="3" id="KW-0479">Metal-binding</keyword>
<evidence type="ECO:0000256" key="2">
    <source>
        <dbReference type="PIRSR" id="PIRSR001359-2"/>
    </source>
</evidence>
<proteinExistence type="predicted"/>
<feature type="binding site" evidence="3">
    <location>
        <position position="103"/>
    </location>
    <ligand>
        <name>Zn(2+)</name>
        <dbReference type="ChEBI" id="CHEBI:29105"/>
        <label>2</label>
    </ligand>
</feature>
<dbReference type="GO" id="GO:0005975">
    <property type="term" value="P:carbohydrate metabolic process"/>
    <property type="evidence" value="ECO:0007669"/>
    <property type="project" value="InterPro"/>
</dbReference>
<evidence type="ECO:0000313" key="4">
    <source>
        <dbReference type="EMBL" id="GGM05162.1"/>
    </source>
</evidence>
<organism evidence="4 5">
    <name type="scientific">Nakamurella endophytica</name>
    <dbReference type="NCBI Taxonomy" id="1748367"/>
    <lineage>
        <taxon>Bacteria</taxon>
        <taxon>Bacillati</taxon>
        <taxon>Actinomycetota</taxon>
        <taxon>Actinomycetes</taxon>
        <taxon>Nakamurellales</taxon>
        <taxon>Nakamurellaceae</taxon>
        <taxon>Nakamurella</taxon>
    </lineage>
</organism>
<keyword evidence="5" id="KW-1185">Reference proteome</keyword>
<dbReference type="NCBIfam" id="TIGR00167">
    <property type="entry name" value="cbbA"/>
    <property type="match status" value="1"/>
</dbReference>
<dbReference type="EMBL" id="BMNA01000004">
    <property type="protein sequence ID" value="GGM05162.1"/>
    <property type="molecule type" value="Genomic_DNA"/>
</dbReference>
<reference evidence="4" key="2">
    <citation type="submission" date="2020-09" db="EMBL/GenBank/DDBJ databases">
        <authorList>
            <person name="Sun Q."/>
            <person name="Zhou Y."/>
        </authorList>
    </citation>
    <scope>NUCLEOTIDE SEQUENCE</scope>
    <source>
        <strain evidence="4">CGMCC 4.7308</strain>
    </source>
</reference>
<evidence type="ECO:0000313" key="5">
    <source>
        <dbReference type="Proteomes" id="UP000655208"/>
    </source>
</evidence>
<name>A0A917T109_9ACTN</name>
<reference evidence="4" key="1">
    <citation type="journal article" date="2014" name="Int. J. Syst. Evol. Microbiol.">
        <title>Complete genome sequence of Corynebacterium casei LMG S-19264T (=DSM 44701T), isolated from a smear-ripened cheese.</title>
        <authorList>
            <consortium name="US DOE Joint Genome Institute (JGI-PGF)"/>
            <person name="Walter F."/>
            <person name="Albersmeier A."/>
            <person name="Kalinowski J."/>
            <person name="Ruckert C."/>
        </authorList>
    </citation>
    <scope>NUCLEOTIDE SEQUENCE</scope>
    <source>
        <strain evidence="4">CGMCC 4.7308</strain>
    </source>
</reference>
<feature type="binding site" evidence="2">
    <location>
        <begin position="227"/>
        <end position="230"/>
    </location>
    <ligand>
        <name>dihydroxyacetone phosphate</name>
        <dbReference type="ChEBI" id="CHEBI:57642"/>
    </ligand>
</feature>
<feature type="binding site" evidence="3">
    <location>
        <position position="133"/>
    </location>
    <ligand>
        <name>Zn(2+)</name>
        <dbReference type="ChEBI" id="CHEBI:29105"/>
        <label>2</label>
    </ligand>
</feature>
<evidence type="ECO:0000256" key="1">
    <source>
        <dbReference type="PIRSR" id="PIRSR001359-1"/>
    </source>
</evidence>
<dbReference type="PANTHER" id="PTHR30304">
    <property type="entry name" value="D-TAGATOSE-1,6-BISPHOSPHATE ALDOLASE"/>
    <property type="match status" value="1"/>
</dbReference>
<dbReference type="InterPro" id="IPR013785">
    <property type="entry name" value="Aldolase_TIM"/>
</dbReference>
<dbReference type="Pfam" id="PF01116">
    <property type="entry name" value="F_bP_aldolase"/>
    <property type="match status" value="1"/>
</dbReference>
<dbReference type="InterPro" id="IPR000771">
    <property type="entry name" value="FBA_II"/>
</dbReference>
<dbReference type="PANTHER" id="PTHR30304:SF0">
    <property type="entry name" value="D-TAGATOSE-1,6-BISPHOSPHATE ALDOLASE SUBUNIT GATY-RELATED"/>
    <property type="match status" value="1"/>
</dbReference>
<dbReference type="RefSeq" id="WP_188942133.1">
    <property type="nucleotide sequence ID" value="NZ_BMNA01000004.1"/>
</dbReference>
<dbReference type="CDD" id="cd00947">
    <property type="entry name" value="TBP_aldolase_IIB"/>
    <property type="match status" value="1"/>
</dbReference>